<dbReference type="Gene3D" id="3.40.50.1000">
    <property type="entry name" value="HAD superfamily/HAD-like"/>
    <property type="match status" value="1"/>
</dbReference>
<reference evidence="1 2" key="1">
    <citation type="submission" date="2021-04" db="EMBL/GenBank/DDBJ databases">
        <authorList>
            <person name="Bliznina A."/>
        </authorList>
    </citation>
    <scope>NUCLEOTIDE SEQUENCE [LARGE SCALE GENOMIC DNA]</scope>
</reference>
<dbReference type="Pfam" id="PF13344">
    <property type="entry name" value="Hydrolase_6"/>
    <property type="match status" value="1"/>
</dbReference>
<keyword evidence="2" id="KW-1185">Reference proteome</keyword>
<sequence>MSGNKTREEYVKKFAKYGIEASVDEVFGTAYLASYYFTKNPPNGKLYVMGNSGIQGELANVKGLEIVTEETDYSLDKIDVDAWSSARLDERVDAVLVGFDPHFNFTKVLKAASYIKQGAKFIVTNEDAELPLRRDDLCVPGVGCIVAAVRKAVLPREPHQVCG</sequence>
<dbReference type="PANTHER" id="PTHR19288">
    <property type="entry name" value="4-NITROPHENYLPHOSPHATASE-RELATED"/>
    <property type="match status" value="1"/>
</dbReference>
<gene>
    <name evidence="1" type="ORF">OKIOD_LOCUS6873</name>
</gene>
<name>A0ABN7SD19_OIKDI</name>
<accession>A0ABN7SD19</accession>
<dbReference type="SUPFAM" id="SSF56784">
    <property type="entry name" value="HAD-like"/>
    <property type="match status" value="1"/>
</dbReference>
<dbReference type="EMBL" id="OU015569">
    <property type="protein sequence ID" value="CAG5097976.1"/>
    <property type="molecule type" value="Genomic_DNA"/>
</dbReference>
<organism evidence="1 2">
    <name type="scientific">Oikopleura dioica</name>
    <name type="common">Tunicate</name>
    <dbReference type="NCBI Taxonomy" id="34765"/>
    <lineage>
        <taxon>Eukaryota</taxon>
        <taxon>Metazoa</taxon>
        <taxon>Chordata</taxon>
        <taxon>Tunicata</taxon>
        <taxon>Appendicularia</taxon>
        <taxon>Copelata</taxon>
        <taxon>Oikopleuridae</taxon>
        <taxon>Oikopleura</taxon>
    </lineage>
</organism>
<dbReference type="InterPro" id="IPR023214">
    <property type="entry name" value="HAD_sf"/>
</dbReference>
<evidence type="ECO:0000313" key="2">
    <source>
        <dbReference type="Proteomes" id="UP001158576"/>
    </source>
</evidence>
<dbReference type="Proteomes" id="UP001158576">
    <property type="component" value="Chromosome XSR"/>
</dbReference>
<proteinExistence type="predicted"/>
<dbReference type="InterPro" id="IPR006357">
    <property type="entry name" value="HAD-SF_hydro_IIA"/>
</dbReference>
<protein>
    <submittedName>
        <fullName evidence="1">Oidioi.mRNA.OKI2018_I69.XSR.g15315.t2.cds</fullName>
    </submittedName>
</protein>
<dbReference type="InterPro" id="IPR036412">
    <property type="entry name" value="HAD-like_sf"/>
</dbReference>
<dbReference type="PANTHER" id="PTHR19288:SF93">
    <property type="entry name" value="FI11325P-RELATED"/>
    <property type="match status" value="1"/>
</dbReference>
<evidence type="ECO:0000313" key="1">
    <source>
        <dbReference type="EMBL" id="CAG5097976.1"/>
    </source>
</evidence>